<reference evidence="1 2" key="1">
    <citation type="journal article" date="2011" name="J. Bacteriol.">
        <title>Draft genome sequence of Bacteroides vulgatus PC510, a strain isolated from human feces.</title>
        <authorList>
            <person name="Cuiv P.O."/>
            <person name="Klaassens E.S."/>
            <person name="Durkin A.S."/>
            <person name="Harkins D.M."/>
            <person name="Foster L."/>
            <person name="McCorrison J."/>
            <person name="Torralba M."/>
            <person name="Nelson K.E."/>
            <person name="Morrison M."/>
        </authorList>
    </citation>
    <scope>NUCLEOTIDE SEQUENCE [LARGE SCALE GENOMIC DNA]</scope>
    <source>
        <strain evidence="1 2">PC510</strain>
    </source>
</reference>
<sequence>MPFSFENKIRPAGQIGDALACCGVPGHSLGRLPLFFILTSFWFPPAK</sequence>
<evidence type="ECO:0000313" key="1">
    <source>
        <dbReference type="EMBL" id="EFG18824.1"/>
    </source>
</evidence>
<organism evidence="1 2">
    <name type="scientific">Phocaeicola vulgatus PC510</name>
    <dbReference type="NCBI Taxonomy" id="702446"/>
    <lineage>
        <taxon>Bacteria</taxon>
        <taxon>Pseudomonadati</taxon>
        <taxon>Bacteroidota</taxon>
        <taxon>Bacteroidia</taxon>
        <taxon>Bacteroidales</taxon>
        <taxon>Bacteroidaceae</taxon>
        <taxon>Phocaeicola</taxon>
    </lineage>
</organism>
<name>D4V5N1_PHOVU</name>
<gene>
    <name evidence="1" type="ORF">CUU_3633</name>
</gene>
<proteinExistence type="predicted"/>
<dbReference type="AlphaFoldDB" id="D4V5N1"/>
<dbReference type="Proteomes" id="UP000004563">
    <property type="component" value="Unassembled WGS sequence"/>
</dbReference>
<comment type="caution">
    <text evidence="1">The sequence shown here is derived from an EMBL/GenBank/DDBJ whole genome shotgun (WGS) entry which is preliminary data.</text>
</comment>
<accession>D4V5N1</accession>
<protein>
    <submittedName>
        <fullName evidence="1">Conserved domain protein</fullName>
    </submittedName>
</protein>
<dbReference type="EMBL" id="ADKO01000031">
    <property type="protein sequence ID" value="EFG18824.1"/>
    <property type="molecule type" value="Genomic_DNA"/>
</dbReference>
<evidence type="ECO:0000313" key="2">
    <source>
        <dbReference type="Proteomes" id="UP000004563"/>
    </source>
</evidence>